<dbReference type="PRINTS" id="PR01438">
    <property type="entry name" value="UNVRSLSTRESS"/>
</dbReference>
<proteinExistence type="inferred from homology"/>
<protein>
    <submittedName>
        <fullName evidence="3">Nucleotide-binding universal stress UspA family protein</fullName>
    </submittedName>
</protein>
<dbReference type="RefSeq" id="WP_184434804.1">
    <property type="nucleotide sequence ID" value="NZ_JACIGI010000014.1"/>
</dbReference>
<dbReference type="Pfam" id="PF00582">
    <property type="entry name" value="Usp"/>
    <property type="match status" value="1"/>
</dbReference>
<dbReference type="InterPro" id="IPR006015">
    <property type="entry name" value="Universal_stress_UspA"/>
</dbReference>
<name>A0A7W6S018_9PROT</name>
<accession>A0A7W6S018</accession>
<feature type="domain" description="UspA" evidence="2">
    <location>
        <begin position="1"/>
        <end position="137"/>
    </location>
</feature>
<comment type="caution">
    <text evidence="3">The sequence shown here is derived from an EMBL/GenBank/DDBJ whole genome shotgun (WGS) entry which is preliminary data.</text>
</comment>
<evidence type="ECO:0000313" key="4">
    <source>
        <dbReference type="Proteomes" id="UP000555728"/>
    </source>
</evidence>
<sequence length="137" mass="15006">MYTHIMVPVDLAHADTLDKAMTQAADLGKLYEIPVTIVGVTLSQPTDVAHNPAEYKEKLAQFAAAHSARTGVTMEPHTVISHDPAVDLDDMLREHCHDLGADLVVMASHIPRFRDVIFGSHADAFVRHGDVSVFVVR</sequence>
<dbReference type="Gene3D" id="3.40.50.620">
    <property type="entry name" value="HUPs"/>
    <property type="match status" value="1"/>
</dbReference>
<dbReference type="InterPro" id="IPR006016">
    <property type="entry name" value="UspA"/>
</dbReference>
<organism evidence="3 4">
    <name type="scientific">Roseospira goensis</name>
    <dbReference type="NCBI Taxonomy" id="391922"/>
    <lineage>
        <taxon>Bacteria</taxon>
        <taxon>Pseudomonadati</taxon>
        <taxon>Pseudomonadota</taxon>
        <taxon>Alphaproteobacteria</taxon>
        <taxon>Rhodospirillales</taxon>
        <taxon>Rhodospirillaceae</taxon>
        <taxon>Roseospira</taxon>
    </lineage>
</organism>
<evidence type="ECO:0000259" key="2">
    <source>
        <dbReference type="Pfam" id="PF00582"/>
    </source>
</evidence>
<comment type="similarity">
    <text evidence="1">Belongs to the universal stress protein A family.</text>
</comment>
<keyword evidence="4" id="KW-1185">Reference proteome</keyword>
<dbReference type="AlphaFoldDB" id="A0A7W6S018"/>
<dbReference type="InterPro" id="IPR014729">
    <property type="entry name" value="Rossmann-like_a/b/a_fold"/>
</dbReference>
<dbReference type="SUPFAM" id="SSF52402">
    <property type="entry name" value="Adenine nucleotide alpha hydrolases-like"/>
    <property type="match status" value="1"/>
</dbReference>
<dbReference type="Proteomes" id="UP000555728">
    <property type="component" value="Unassembled WGS sequence"/>
</dbReference>
<evidence type="ECO:0000313" key="3">
    <source>
        <dbReference type="EMBL" id="MBB4286226.1"/>
    </source>
</evidence>
<dbReference type="EMBL" id="JACIGI010000014">
    <property type="protein sequence ID" value="MBB4286226.1"/>
    <property type="molecule type" value="Genomic_DNA"/>
</dbReference>
<evidence type="ECO:0000256" key="1">
    <source>
        <dbReference type="ARBA" id="ARBA00008791"/>
    </source>
</evidence>
<reference evidence="3 4" key="1">
    <citation type="submission" date="2020-08" db="EMBL/GenBank/DDBJ databases">
        <title>Genome sequencing of Purple Non-Sulfur Bacteria from various extreme environments.</title>
        <authorList>
            <person name="Mayer M."/>
        </authorList>
    </citation>
    <scope>NUCLEOTIDE SEQUENCE [LARGE SCALE GENOMIC DNA]</scope>
    <source>
        <strain evidence="3 4">JA135</strain>
    </source>
</reference>
<gene>
    <name evidence="3" type="ORF">GGD88_001953</name>
</gene>
<dbReference type="CDD" id="cd00293">
    <property type="entry name" value="USP-like"/>
    <property type="match status" value="1"/>
</dbReference>